<dbReference type="SUPFAM" id="SSF54695">
    <property type="entry name" value="POZ domain"/>
    <property type="match status" value="3"/>
</dbReference>
<reference evidence="5" key="1">
    <citation type="submission" date="2017-09" db="EMBL/GenBank/DDBJ databases">
        <title>Contemporary evolution of a Lepidopteran species, Heliothis virescens, in response to modern agricultural practices.</title>
        <authorList>
            <person name="Fritz M.L."/>
            <person name="Deyonke A.M."/>
            <person name="Papanicolaou A."/>
            <person name="Micinski S."/>
            <person name="Westbrook J."/>
            <person name="Gould F."/>
        </authorList>
    </citation>
    <scope>NUCLEOTIDE SEQUENCE [LARGE SCALE GENOMIC DNA]</scope>
    <source>
        <strain evidence="5">HvINT-</strain>
        <tissue evidence="5">Whole body</tissue>
    </source>
</reference>
<evidence type="ECO:0000256" key="2">
    <source>
        <dbReference type="SAM" id="MobiDB-lite"/>
    </source>
</evidence>
<dbReference type="InterPro" id="IPR051625">
    <property type="entry name" value="Signaling_Regulatory_Domain"/>
</dbReference>
<keyword evidence="3" id="KW-0732">Signal</keyword>
<feature type="domain" description="BTB" evidence="4">
    <location>
        <begin position="747"/>
        <end position="815"/>
    </location>
</feature>
<dbReference type="InterPro" id="IPR011333">
    <property type="entry name" value="SKP1/BTB/POZ_sf"/>
</dbReference>
<sequence>MPRRCPCAAIAITLNSTVFLLESGTVLQYALNSTDNVSQSTTKAPPFIKLASVKPVMKLSEPLGIRAARAHCVLWNTRAVYTWGDNHGQLGHSNEDKVVTSPKRVAISINNKEEAGIQLVAAADAATVITTSRGDVYLLHKYICKKIAIKQINLRQVCVEAKVTEQGAYSRVTVLLLTNVGQLFIWQDTTNKLTRCVFGLVHQTIITNAALTHDALYFTTNYGEAFVGYISRKTTPTPPPQPIKKEKERDNKSALVKFLEKDDCTSVRICKIPNVYRAVSIAVDSEGLNFACLQIKPTCGLRSLPQLSPSSLSKHMETLRECASEDDLLHDVVFKVGTKLFPAHIFIIASSSELLYKLYQDNITTPGDKPTVPLDNVHPDAFERVMKFMYTGSCDVVELGPCGLKIMKEELVKKDNDVEEMEVIGEYGSRQTFCRHGILHFEVLQYALNSTDNVSQSTTKAPPFIKLASVKPVMKLSEPLGIRAARAHCVLWNTRAVYTWGDNHGQLGHSNEDKVVTSPKRVAISINNKEEAGIQLVAAADAATVITTSRGDVYLLHKYICKKIAIKQINLRQVCVEAKVTEQGAYSRVTVLLLTNVGQLFIWQDTTNKLTRCVFGLVHQTIITNAALTHDALYFTTNYGEAFVGYISRKTTPTPPPQPIKKEKERDNKSALVKFLEKDDCTSVRICKIPNVYRAVSIAVDSEGLNFACLQIKPTCGLRSLPQLSPSSLSKHMETLRECASEDDLLHDVVFKVGTKLFPAHIFIIASSSELLYKLYQDNITTPGDKPTVPLDNVHPDAFERVMKFMYTGSCDVVELGPCGLKIMKEELVKKDNDVEEMEVIENPSEISAFEVYNKQTDKSKRQRNRRSTDTPPRPGHCDPVKLLQATAKRLQVLALHKLLDKFYYKNGSICLKESATATFTRNPAPQWDRDAFPELVDTSVQSKDGAAVPAHKCVLAARLEYFHGMFMHSWTESKMLSKVTLPINYGILLPVINFLYTDSCPELENCDSIDFICNLLIVADQLFITRLREMCEIALANLINLKNCTELCQFGHTYNATQLKQCCMEFIALNLNSILENRSLDLLEETLLDDITQYYCKFNPIMSSRVITPFYNAPSDEVIQEFAKTYPVNLDLTDEDYKKDDSIIEIVNKKKKGKKIEYTESEKERMRYESVSSVTSLDLSNETSGDITLSLSKISKDTEKGTRDKQEKWTEVPSSQQKQLKVVQARLKAINIAKDILSEAPTESFTKLTKSSSSTAVPIQEKLPTSSRMSVSPKESPLSEPAWSPQGNLVISHVGPKLSQKQRKKLALQGNDTSSQSIDDYFNKMTVGSPPEKPKNPWKICEPPVASSSPKSKAIEFNKILTDQKKQKEDHSRIMTKPLLLTQLEDKAIEQLERFYNIHEIDDELITVRRIELQVSSPQWLHTAPK</sequence>
<accession>A0A2A4K341</accession>
<dbReference type="Pfam" id="PF00651">
    <property type="entry name" value="BTB"/>
    <property type="match status" value="3"/>
</dbReference>
<comment type="caution">
    <text evidence="5">The sequence shown here is derived from an EMBL/GenBank/DDBJ whole genome shotgun (WGS) entry which is preliminary data.</text>
</comment>
<evidence type="ECO:0000256" key="1">
    <source>
        <dbReference type="ARBA" id="ARBA00022737"/>
    </source>
</evidence>
<organism evidence="5">
    <name type="scientific">Heliothis virescens</name>
    <name type="common">Tobacco budworm moth</name>
    <dbReference type="NCBI Taxonomy" id="7102"/>
    <lineage>
        <taxon>Eukaryota</taxon>
        <taxon>Metazoa</taxon>
        <taxon>Ecdysozoa</taxon>
        <taxon>Arthropoda</taxon>
        <taxon>Hexapoda</taxon>
        <taxon>Insecta</taxon>
        <taxon>Pterygota</taxon>
        <taxon>Neoptera</taxon>
        <taxon>Endopterygota</taxon>
        <taxon>Lepidoptera</taxon>
        <taxon>Glossata</taxon>
        <taxon>Ditrysia</taxon>
        <taxon>Noctuoidea</taxon>
        <taxon>Noctuidae</taxon>
        <taxon>Heliothinae</taxon>
        <taxon>Heliothis</taxon>
    </lineage>
</organism>
<dbReference type="SMART" id="SM00225">
    <property type="entry name" value="BTB"/>
    <property type="match status" value="3"/>
</dbReference>
<proteinExistence type="predicted"/>
<feature type="chain" id="PRO_5013377130" description="BTB domain-containing protein" evidence="3">
    <location>
        <begin position="24"/>
        <end position="1427"/>
    </location>
</feature>
<dbReference type="Gene3D" id="3.30.710.10">
    <property type="entry name" value="Potassium Channel Kv1.1, Chain A"/>
    <property type="match status" value="3"/>
</dbReference>
<dbReference type="SUPFAM" id="SSF50985">
    <property type="entry name" value="RCC1/BLIP-II"/>
    <property type="match status" value="2"/>
</dbReference>
<dbReference type="PANTHER" id="PTHR22872:SF2">
    <property type="entry name" value="INHIBITOR OF BRUTON TYROSINE KINASE"/>
    <property type="match status" value="1"/>
</dbReference>
<dbReference type="PANTHER" id="PTHR22872">
    <property type="entry name" value="BTK-BINDING PROTEIN-RELATED"/>
    <property type="match status" value="1"/>
</dbReference>
<feature type="signal peptide" evidence="3">
    <location>
        <begin position="1"/>
        <end position="23"/>
    </location>
</feature>
<name>A0A2A4K341_HELVI</name>
<feature type="compositionally biased region" description="Low complexity" evidence="2">
    <location>
        <begin position="1244"/>
        <end position="1256"/>
    </location>
</feature>
<dbReference type="InterPro" id="IPR009091">
    <property type="entry name" value="RCC1/BLIP-II"/>
</dbReference>
<evidence type="ECO:0000313" key="5">
    <source>
        <dbReference type="EMBL" id="PCG78675.1"/>
    </source>
</evidence>
<evidence type="ECO:0000256" key="3">
    <source>
        <dbReference type="SAM" id="SignalP"/>
    </source>
</evidence>
<dbReference type="Gene3D" id="2.130.10.30">
    <property type="entry name" value="Regulator of chromosome condensation 1/beta-lactamase-inhibitor protein II"/>
    <property type="match status" value="2"/>
</dbReference>
<feature type="domain" description="BTB" evidence="4">
    <location>
        <begin position="937"/>
        <end position="999"/>
    </location>
</feature>
<dbReference type="EMBL" id="NWSH01000182">
    <property type="protein sequence ID" value="PCG78675.1"/>
    <property type="molecule type" value="Genomic_DNA"/>
</dbReference>
<feature type="domain" description="BTB" evidence="4">
    <location>
        <begin position="330"/>
        <end position="398"/>
    </location>
</feature>
<feature type="region of interest" description="Disordered" evidence="2">
    <location>
        <begin position="1244"/>
        <end position="1320"/>
    </location>
</feature>
<dbReference type="STRING" id="7102.A0A2A4K341"/>
<protein>
    <recommendedName>
        <fullName evidence="4">BTB domain-containing protein</fullName>
    </recommendedName>
</protein>
<feature type="region of interest" description="Disordered" evidence="2">
    <location>
        <begin position="852"/>
        <end position="880"/>
    </location>
</feature>
<dbReference type="InterPro" id="IPR000210">
    <property type="entry name" value="BTB/POZ_dom"/>
</dbReference>
<gene>
    <name evidence="5" type="ORF">B5V51_3412</name>
</gene>
<keyword evidence="1" id="KW-0677">Repeat</keyword>
<dbReference type="PROSITE" id="PS50097">
    <property type="entry name" value="BTB"/>
    <property type="match status" value="3"/>
</dbReference>
<evidence type="ECO:0000259" key="4">
    <source>
        <dbReference type="PROSITE" id="PS50097"/>
    </source>
</evidence>